<keyword evidence="8" id="KW-1185">Reference proteome</keyword>
<evidence type="ECO:0000313" key="7">
    <source>
        <dbReference type="EMBL" id="QHQ35568.1"/>
    </source>
</evidence>
<proteinExistence type="inferred from homology"/>
<keyword evidence="4 6" id="KW-1133">Transmembrane helix</keyword>
<reference evidence="7 8" key="1">
    <citation type="submission" date="2019-12" db="EMBL/GenBank/DDBJ databases">
        <title>Complete genome sequence of Algicella marina strain 9Alg 56(T) isolated from the red alga Tichocarpus crinitus.</title>
        <authorList>
            <person name="Kim S.-G."/>
            <person name="Nedashkovskaya O.I."/>
        </authorList>
    </citation>
    <scope>NUCLEOTIDE SEQUENCE [LARGE SCALE GENOMIC DNA]</scope>
    <source>
        <strain evidence="7 8">9Alg 56</strain>
    </source>
</reference>
<dbReference type="GO" id="GO:0016020">
    <property type="term" value="C:membrane"/>
    <property type="evidence" value="ECO:0007669"/>
    <property type="project" value="UniProtKB-SubCell"/>
</dbReference>
<evidence type="ECO:0000256" key="3">
    <source>
        <dbReference type="ARBA" id="ARBA00022692"/>
    </source>
</evidence>
<gene>
    <name evidence="7" type="ORF">GO499_10435</name>
</gene>
<feature type="transmembrane region" description="Helical" evidence="6">
    <location>
        <begin position="207"/>
        <end position="226"/>
    </location>
</feature>
<feature type="transmembrane region" description="Helical" evidence="6">
    <location>
        <begin position="146"/>
        <end position="167"/>
    </location>
</feature>
<feature type="transmembrane region" description="Helical" evidence="6">
    <location>
        <begin position="232"/>
        <end position="259"/>
    </location>
</feature>
<comment type="similarity">
    <text evidence="2">Belongs to the autoinducer-2 exporter (AI-2E) (TC 2.A.86) family.</text>
</comment>
<dbReference type="PANTHER" id="PTHR21716">
    <property type="entry name" value="TRANSMEMBRANE PROTEIN"/>
    <property type="match status" value="1"/>
</dbReference>
<name>A0A6P1SYM0_9RHOB</name>
<organism evidence="7 8">
    <name type="scientific">Algicella marina</name>
    <dbReference type="NCBI Taxonomy" id="2683284"/>
    <lineage>
        <taxon>Bacteria</taxon>
        <taxon>Pseudomonadati</taxon>
        <taxon>Pseudomonadota</taxon>
        <taxon>Alphaproteobacteria</taxon>
        <taxon>Rhodobacterales</taxon>
        <taxon>Paracoccaceae</taxon>
        <taxon>Algicella</taxon>
    </lineage>
</organism>
<feature type="transmembrane region" description="Helical" evidence="6">
    <location>
        <begin position="266"/>
        <end position="282"/>
    </location>
</feature>
<feature type="transmembrane region" description="Helical" evidence="6">
    <location>
        <begin position="302"/>
        <end position="335"/>
    </location>
</feature>
<dbReference type="Pfam" id="PF01594">
    <property type="entry name" value="AI-2E_transport"/>
    <property type="match status" value="1"/>
</dbReference>
<keyword evidence="3 6" id="KW-0812">Transmembrane</keyword>
<evidence type="ECO:0000256" key="2">
    <source>
        <dbReference type="ARBA" id="ARBA00009773"/>
    </source>
</evidence>
<keyword evidence="5 6" id="KW-0472">Membrane</keyword>
<dbReference type="EMBL" id="CP046620">
    <property type="protein sequence ID" value="QHQ35568.1"/>
    <property type="molecule type" value="Genomic_DNA"/>
</dbReference>
<dbReference type="KEGG" id="amaq:GO499_10435"/>
<feature type="transmembrane region" description="Helical" evidence="6">
    <location>
        <begin position="55"/>
        <end position="80"/>
    </location>
</feature>
<dbReference type="GO" id="GO:0055085">
    <property type="term" value="P:transmembrane transport"/>
    <property type="evidence" value="ECO:0007669"/>
    <property type="project" value="TreeGrafter"/>
</dbReference>
<feature type="transmembrane region" description="Helical" evidence="6">
    <location>
        <begin position="12"/>
        <end position="43"/>
    </location>
</feature>
<evidence type="ECO:0000256" key="5">
    <source>
        <dbReference type="ARBA" id="ARBA00023136"/>
    </source>
</evidence>
<evidence type="ECO:0000256" key="6">
    <source>
        <dbReference type="SAM" id="Phobius"/>
    </source>
</evidence>
<comment type="subcellular location">
    <subcellularLocation>
        <location evidence="1">Membrane</location>
        <topology evidence="1">Multi-pass membrane protein</topology>
    </subcellularLocation>
</comment>
<accession>A0A6P1SYM0</accession>
<evidence type="ECO:0000313" key="8">
    <source>
        <dbReference type="Proteomes" id="UP000464495"/>
    </source>
</evidence>
<evidence type="ECO:0000256" key="1">
    <source>
        <dbReference type="ARBA" id="ARBA00004141"/>
    </source>
</evidence>
<sequence length="357" mass="38528">MGMNTQQQLRYWGIAAVVFLLFMWVMGQAILPFLLGAAIAYFLDPVADWMERHGISRLAATALITAGVVLLFAAILFFAIPLVAGQIRDLASEVPDYISTLQTFLSQRFPGFLEEGSIIRRGLVSMQDTIKNGGVAVAEGILNSSLVLIDIVIILVVAPVVSFYMLLDWDRMTARVDDLIPREHLETVRDLAGKVDKVLSGFVRGQLSVCAVLGIFYAVALALVGLKFGVFVGLFAGLVSFIPFVGSITGGILSIGLAVVQFWNDPIWIAAVAIIFVVGQFFEGNVLTPNMVGGSIGLHPVWLMFALSAFGSLFGFPGLLVAVPTAAVLGVLLRFAIDEYKKGRLYQGTVQRPDAAE</sequence>
<dbReference type="Proteomes" id="UP000464495">
    <property type="component" value="Chromosome"/>
</dbReference>
<dbReference type="PANTHER" id="PTHR21716:SF64">
    <property type="entry name" value="AI-2 TRANSPORT PROTEIN TQSA"/>
    <property type="match status" value="1"/>
</dbReference>
<dbReference type="InterPro" id="IPR002549">
    <property type="entry name" value="AI-2E-like"/>
</dbReference>
<evidence type="ECO:0000256" key="4">
    <source>
        <dbReference type="ARBA" id="ARBA00022989"/>
    </source>
</evidence>
<dbReference type="RefSeq" id="WP_161862128.1">
    <property type="nucleotide sequence ID" value="NZ_CP046620.1"/>
</dbReference>
<protein>
    <submittedName>
        <fullName evidence="7">AI-2E family transporter</fullName>
    </submittedName>
</protein>
<dbReference type="AlphaFoldDB" id="A0A6P1SYM0"/>